<evidence type="ECO:0000313" key="2">
    <source>
        <dbReference type="EMBL" id="KAL0349947.1"/>
    </source>
</evidence>
<gene>
    <name evidence="2" type="ORF">Sradi_4143900</name>
</gene>
<organism evidence="2">
    <name type="scientific">Sesamum radiatum</name>
    <name type="common">Black benniseed</name>
    <dbReference type="NCBI Taxonomy" id="300843"/>
    <lineage>
        <taxon>Eukaryota</taxon>
        <taxon>Viridiplantae</taxon>
        <taxon>Streptophyta</taxon>
        <taxon>Embryophyta</taxon>
        <taxon>Tracheophyta</taxon>
        <taxon>Spermatophyta</taxon>
        <taxon>Magnoliopsida</taxon>
        <taxon>eudicotyledons</taxon>
        <taxon>Gunneridae</taxon>
        <taxon>Pentapetalae</taxon>
        <taxon>asterids</taxon>
        <taxon>lamiids</taxon>
        <taxon>Lamiales</taxon>
        <taxon>Pedaliaceae</taxon>
        <taxon>Sesamum</taxon>
    </lineage>
</organism>
<reference evidence="2" key="2">
    <citation type="journal article" date="2024" name="Plant">
        <title>Genomic evolution and insights into agronomic trait innovations of Sesamum species.</title>
        <authorList>
            <person name="Miao H."/>
            <person name="Wang L."/>
            <person name="Qu L."/>
            <person name="Liu H."/>
            <person name="Sun Y."/>
            <person name="Le M."/>
            <person name="Wang Q."/>
            <person name="Wei S."/>
            <person name="Zheng Y."/>
            <person name="Lin W."/>
            <person name="Duan Y."/>
            <person name="Cao H."/>
            <person name="Xiong S."/>
            <person name="Wang X."/>
            <person name="Wei L."/>
            <person name="Li C."/>
            <person name="Ma Q."/>
            <person name="Ju M."/>
            <person name="Zhao R."/>
            <person name="Li G."/>
            <person name="Mu C."/>
            <person name="Tian Q."/>
            <person name="Mei H."/>
            <person name="Zhang T."/>
            <person name="Gao T."/>
            <person name="Zhang H."/>
        </authorList>
    </citation>
    <scope>NUCLEOTIDE SEQUENCE</scope>
    <source>
        <strain evidence="2">G02</strain>
    </source>
</reference>
<comment type="caution">
    <text evidence="2">The sequence shown here is derived from an EMBL/GenBank/DDBJ whole genome shotgun (WGS) entry which is preliminary data.</text>
</comment>
<protein>
    <submittedName>
        <fullName evidence="2">Uncharacterized protein</fullName>
    </submittedName>
</protein>
<feature type="region of interest" description="Disordered" evidence="1">
    <location>
        <begin position="56"/>
        <end position="75"/>
    </location>
</feature>
<dbReference type="EMBL" id="JACGWJ010000018">
    <property type="protein sequence ID" value="KAL0349947.1"/>
    <property type="molecule type" value="Genomic_DNA"/>
</dbReference>
<reference evidence="2" key="1">
    <citation type="submission" date="2020-06" db="EMBL/GenBank/DDBJ databases">
        <authorList>
            <person name="Li T."/>
            <person name="Hu X."/>
            <person name="Zhang T."/>
            <person name="Song X."/>
            <person name="Zhang H."/>
            <person name="Dai N."/>
            <person name="Sheng W."/>
            <person name="Hou X."/>
            <person name="Wei L."/>
        </authorList>
    </citation>
    <scope>NUCLEOTIDE SEQUENCE</scope>
    <source>
        <strain evidence="2">G02</strain>
        <tissue evidence="2">Leaf</tissue>
    </source>
</reference>
<proteinExistence type="predicted"/>
<sequence length="158" mass="18529">MKVSAFSQGLLDPDFFKSLAKEPVSQFDVFLACVTKYINMENAQAAKKESYGEKRMDVKEKAPFKKPRTDSWDRKPSFPNMNAVYSPLNVPITQALVVIEGKCLLAHTKLWKDGPQRQRSEKFCRFHNDYGHTTEEYRHLKNDIERLIQNRYLQEYMC</sequence>
<accession>A0AAW2P4E5</accession>
<evidence type="ECO:0000256" key="1">
    <source>
        <dbReference type="SAM" id="MobiDB-lite"/>
    </source>
</evidence>
<name>A0AAW2P4E5_SESRA</name>
<dbReference type="AlphaFoldDB" id="A0AAW2P4E5"/>